<dbReference type="EMBL" id="LR586016">
    <property type="protein sequence ID" value="VIP00876.1"/>
    <property type="molecule type" value="Genomic_DNA"/>
</dbReference>
<proteinExistence type="predicted"/>
<dbReference type="SUPFAM" id="SSF52047">
    <property type="entry name" value="RNI-like"/>
    <property type="match status" value="1"/>
</dbReference>
<dbReference type="NCBIfam" id="TIGR02996">
    <property type="entry name" value="rpt_mate_G_obs"/>
    <property type="match status" value="1"/>
</dbReference>
<dbReference type="InterPro" id="IPR032675">
    <property type="entry name" value="LRR_dom_sf"/>
</dbReference>
<evidence type="ECO:0000313" key="2">
    <source>
        <dbReference type="Proteomes" id="UP000464378"/>
    </source>
</evidence>
<dbReference type="InterPro" id="IPR014338">
    <property type="entry name" value="CHP02996_rpt-companion-dom"/>
</dbReference>
<gene>
    <name evidence="1" type="ORF">GMBLW1_30840</name>
</gene>
<name>A0A6C2YHB0_9BACT</name>
<dbReference type="KEGG" id="tim:GMBLW1_30840"/>
<protein>
    <submittedName>
        <fullName evidence="1">Repeat-companion domain TIGR02996</fullName>
    </submittedName>
</protein>
<sequence length="590" mass="66690">MNQFDLLESIRQLPDEDAPRLVYADWLEERGERDRAQFIRVQCALASLPAHHPDRTDLENREADLLADFELLWLGEAGDDLLDWRFSRGFVESVGGSVGVIDSAWQALRREHPVRGACIGSLENADPAILRDSQHWAGLQHLTILPSMAAEWGNELLRWPGLRRLRSLALHQPIRRPLREPAFVDTLLRQLVGGPLQRLELHDFSQCPRMAEQLLQSGLAPQLRSLSLRCIQANGNQLPLLLDHADFAGLRELRWSAGRYTDGDSSAWRAFPARQLRRFSLIRCELTPFMLQALEQSPLISGLTQFTWASNRIRDDAAPSPFGLIDRMPQLTALEWSHDGSASADFPRRLPSAMRHLHLHWLPLDGGHWQSWTQLWQPGQLQSLSLVNCTLSREIRQEIWHSPHTRGLRHLALDLSGIDLTGLFRYADGGPQRLRHLELQFSGLSESDPSAIQKWLQGPGAARLAELELLDTSRSDALLRVWGGSETLPSLNRLRLVLNRILPPIVLDWLHSPMLRNLRSVGVLTDALTADMVEALVHQTGLEHLRLLNVDPLFEQPAAVALSGRFGTDVLLGYGDRIPAELRRHAEREI</sequence>
<accession>A0A6C2YHB0</accession>
<reference evidence="1" key="1">
    <citation type="submission" date="2019-04" db="EMBL/GenBank/DDBJ databases">
        <authorList>
            <consortium name="Science for Life Laboratories"/>
        </authorList>
    </citation>
    <scope>NUCLEOTIDE SEQUENCE</scope>
    <source>
        <strain evidence="1">MBLW1</strain>
    </source>
</reference>
<dbReference type="InParanoid" id="A0A6C2YHB0"/>
<dbReference type="RefSeq" id="WP_162656042.1">
    <property type="nucleotide sequence ID" value="NZ_LR593887.1"/>
</dbReference>
<organism evidence="1">
    <name type="scientific">Tuwongella immobilis</name>
    <dbReference type="NCBI Taxonomy" id="692036"/>
    <lineage>
        <taxon>Bacteria</taxon>
        <taxon>Pseudomonadati</taxon>
        <taxon>Planctomycetota</taxon>
        <taxon>Planctomycetia</taxon>
        <taxon>Gemmatales</taxon>
        <taxon>Gemmataceae</taxon>
        <taxon>Tuwongella</taxon>
    </lineage>
</organism>
<dbReference type="AlphaFoldDB" id="A0A6C2YHB0"/>
<dbReference type="EMBL" id="LR593887">
    <property type="protein sequence ID" value="VTR97170.1"/>
    <property type="molecule type" value="Genomic_DNA"/>
</dbReference>
<dbReference type="Proteomes" id="UP000464378">
    <property type="component" value="Chromosome"/>
</dbReference>
<keyword evidence="2" id="KW-1185">Reference proteome</keyword>
<dbReference type="Gene3D" id="3.80.10.10">
    <property type="entry name" value="Ribonuclease Inhibitor"/>
    <property type="match status" value="1"/>
</dbReference>
<evidence type="ECO:0000313" key="1">
    <source>
        <dbReference type="EMBL" id="VIP00876.1"/>
    </source>
</evidence>